<sequence>MFQFGHIFSPRSKYQKECGPWRRGGLWFYGVFVPISTVYGFYQHYTFPGVMLWFPIKMASIPHFFLPSVLQQFSLHLCCILPCLVASLLVCCLSLMSVSGLSRTIHDRQTYSAPDIIINTNIPALSGAARLEGVLGGISANSTSKRTVQSPIQVLFPTIAS</sequence>
<protein>
    <submittedName>
        <fullName evidence="2">Uncharacterized protein</fullName>
    </submittedName>
</protein>
<keyword evidence="1" id="KW-0812">Transmembrane</keyword>
<feature type="transmembrane region" description="Helical" evidence="1">
    <location>
        <begin position="21"/>
        <end position="42"/>
    </location>
</feature>
<keyword evidence="1" id="KW-0472">Membrane</keyword>
<evidence type="ECO:0000313" key="3">
    <source>
        <dbReference type="Proteomes" id="UP001586593"/>
    </source>
</evidence>
<proteinExistence type="predicted"/>
<gene>
    <name evidence="2" type="ORF">VTK73DRAFT_10187</name>
</gene>
<keyword evidence="3" id="KW-1185">Reference proteome</keyword>
<evidence type="ECO:0000256" key="1">
    <source>
        <dbReference type="SAM" id="Phobius"/>
    </source>
</evidence>
<reference evidence="2 3" key="1">
    <citation type="journal article" date="2024" name="Commun. Biol.">
        <title>Comparative genomic analysis of thermophilic fungi reveals convergent evolutionary adaptations and gene losses.</title>
        <authorList>
            <person name="Steindorff A.S."/>
            <person name="Aguilar-Pontes M.V."/>
            <person name="Robinson A.J."/>
            <person name="Andreopoulos B."/>
            <person name="LaButti K."/>
            <person name="Kuo A."/>
            <person name="Mondo S."/>
            <person name="Riley R."/>
            <person name="Otillar R."/>
            <person name="Haridas S."/>
            <person name="Lipzen A."/>
            <person name="Grimwood J."/>
            <person name="Schmutz J."/>
            <person name="Clum A."/>
            <person name="Reid I.D."/>
            <person name="Moisan M.C."/>
            <person name="Butler G."/>
            <person name="Nguyen T.T.M."/>
            <person name="Dewar K."/>
            <person name="Conant G."/>
            <person name="Drula E."/>
            <person name="Henrissat B."/>
            <person name="Hansel C."/>
            <person name="Singer S."/>
            <person name="Hutchinson M.I."/>
            <person name="de Vries R.P."/>
            <person name="Natvig D.O."/>
            <person name="Powell A.J."/>
            <person name="Tsang A."/>
            <person name="Grigoriev I.V."/>
        </authorList>
    </citation>
    <scope>NUCLEOTIDE SEQUENCE [LARGE SCALE GENOMIC DNA]</scope>
    <source>
        <strain evidence="2 3">ATCC 24622</strain>
    </source>
</reference>
<dbReference type="Proteomes" id="UP001586593">
    <property type="component" value="Unassembled WGS sequence"/>
</dbReference>
<evidence type="ECO:0000313" key="2">
    <source>
        <dbReference type="EMBL" id="KAL1875290.1"/>
    </source>
</evidence>
<name>A0ABR3XH62_9PEZI</name>
<accession>A0ABR3XH62</accession>
<feature type="transmembrane region" description="Helical" evidence="1">
    <location>
        <begin position="73"/>
        <end position="98"/>
    </location>
</feature>
<organism evidence="2 3">
    <name type="scientific">Phialemonium thermophilum</name>
    <dbReference type="NCBI Taxonomy" id="223376"/>
    <lineage>
        <taxon>Eukaryota</taxon>
        <taxon>Fungi</taxon>
        <taxon>Dikarya</taxon>
        <taxon>Ascomycota</taxon>
        <taxon>Pezizomycotina</taxon>
        <taxon>Sordariomycetes</taxon>
        <taxon>Sordariomycetidae</taxon>
        <taxon>Cephalothecales</taxon>
        <taxon>Cephalothecaceae</taxon>
        <taxon>Phialemonium</taxon>
    </lineage>
</organism>
<comment type="caution">
    <text evidence="2">The sequence shown here is derived from an EMBL/GenBank/DDBJ whole genome shotgun (WGS) entry which is preliminary data.</text>
</comment>
<dbReference type="EMBL" id="JAZHXJ010000094">
    <property type="protein sequence ID" value="KAL1875290.1"/>
    <property type="molecule type" value="Genomic_DNA"/>
</dbReference>
<keyword evidence="1" id="KW-1133">Transmembrane helix</keyword>